<feature type="compositionally biased region" description="Low complexity" evidence="2">
    <location>
        <begin position="279"/>
        <end position="291"/>
    </location>
</feature>
<dbReference type="InterPro" id="IPR004026">
    <property type="entry name" value="Ada_DNA_repair_Zn-bd"/>
</dbReference>
<feature type="compositionally biased region" description="Basic and acidic residues" evidence="2">
    <location>
        <begin position="126"/>
        <end position="149"/>
    </location>
</feature>
<reference evidence="4 5" key="1">
    <citation type="journal article" date="2018" name="Mol. Biol. Evol.">
        <title>Broad Genomic Sampling Reveals a Smut Pathogenic Ancestry of the Fungal Clade Ustilaginomycotina.</title>
        <authorList>
            <person name="Kijpornyongpan T."/>
            <person name="Mondo S.J."/>
            <person name="Barry K."/>
            <person name="Sandor L."/>
            <person name="Lee J."/>
            <person name="Lipzen A."/>
            <person name="Pangilinan J."/>
            <person name="LaButti K."/>
            <person name="Hainaut M."/>
            <person name="Henrissat B."/>
            <person name="Grigoriev I.V."/>
            <person name="Spatafora J.W."/>
            <person name="Aime M.C."/>
        </authorList>
    </citation>
    <scope>NUCLEOTIDE SEQUENCE [LARGE SCALE GENOMIC DNA]</scope>
    <source>
        <strain evidence="4 5">MCA 5214</strain>
    </source>
</reference>
<dbReference type="AlphaFoldDB" id="A0A316UV04"/>
<dbReference type="GO" id="GO:0008270">
    <property type="term" value="F:zinc ion binding"/>
    <property type="evidence" value="ECO:0007669"/>
    <property type="project" value="InterPro"/>
</dbReference>
<dbReference type="OrthoDB" id="2447880at2759"/>
<gene>
    <name evidence="4" type="ORF">BDZ90DRAFT_132048</name>
</gene>
<dbReference type="Proteomes" id="UP000245884">
    <property type="component" value="Unassembled WGS sequence"/>
</dbReference>
<evidence type="ECO:0000256" key="1">
    <source>
        <dbReference type="ARBA" id="ARBA00023159"/>
    </source>
</evidence>
<keyword evidence="5" id="KW-1185">Reference proteome</keyword>
<evidence type="ECO:0000313" key="5">
    <source>
        <dbReference type="Proteomes" id="UP000245884"/>
    </source>
</evidence>
<dbReference type="InterPro" id="IPR035451">
    <property type="entry name" value="Ada-like_dom_sf"/>
</dbReference>
<feature type="compositionally biased region" description="Polar residues" evidence="2">
    <location>
        <begin position="90"/>
        <end position="105"/>
    </location>
</feature>
<feature type="region of interest" description="Disordered" evidence="2">
    <location>
        <begin position="438"/>
        <end position="554"/>
    </location>
</feature>
<name>A0A316UV04_9BASI</name>
<organism evidence="4 5">
    <name type="scientific">Jaminaea rosea</name>
    <dbReference type="NCBI Taxonomy" id="1569628"/>
    <lineage>
        <taxon>Eukaryota</taxon>
        <taxon>Fungi</taxon>
        <taxon>Dikarya</taxon>
        <taxon>Basidiomycota</taxon>
        <taxon>Ustilaginomycotina</taxon>
        <taxon>Exobasidiomycetes</taxon>
        <taxon>Microstromatales</taxon>
        <taxon>Microstromatales incertae sedis</taxon>
        <taxon>Jaminaea</taxon>
    </lineage>
</organism>
<dbReference type="EMBL" id="KZ819664">
    <property type="protein sequence ID" value="PWN28834.1"/>
    <property type="molecule type" value="Genomic_DNA"/>
</dbReference>
<feature type="region of interest" description="Disordered" evidence="2">
    <location>
        <begin position="231"/>
        <end position="292"/>
    </location>
</feature>
<feature type="compositionally biased region" description="Pro residues" evidence="2">
    <location>
        <begin position="33"/>
        <end position="46"/>
    </location>
</feature>
<dbReference type="Pfam" id="PF02805">
    <property type="entry name" value="Ada_Zn_binding"/>
    <property type="match status" value="1"/>
</dbReference>
<dbReference type="GO" id="GO:0006355">
    <property type="term" value="P:regulation of DNA-templated transcription"/>
    <property type="evidence" value="ECO:0007669"/>
    <property type="project" value="InterPro"/>
</dbReference>
<dbReference type="GeneID" id="37025207"/>
<dbReference type="SUPFAM" id="SSF57884">
    <property type="entry name" value="Ada DNA repair protein, N-terminal domain (N-Ada 10)"/>
    <property type="match status" value="1"/>
</dbReference>
<feature type="compositionally biased region" description="Polar residues" evidence="2">
    <location>
        <begin position="505"/>
        <end position="528"/>
    </location>
</feature>
<dbReference type="GO" id="GO:0003677">
    <property type="term" value="F:DNA binding"/>
    <property type="evidence" value="ECO:0007669"/>
    <property type="project" value="InterPro"/>
</dbReference>
<dbReference type="GO" id="GO:0008168">
    <property type="term" value="F:methyltransferase activity"/>
    <property type="evidence" value="ECO:0007669"/>
    <property type="project" value="InterPro"/>
</dbReference>
<proteinExistence type="predicted"/>
<sequence length="838" mass="89859">MMRVTNLATPTVRERQGREATTPSPRHISGSSMPPPPPPPPPPPLPSATAVVHPRLPPLSPTLRASALNPRYPRGKRAVAAPVPQHHSVVLNQERPTSQSRSSSPAMLDNEMSPCPKRSTPPPMILEEHHGDDSEGEEQAERSREERMHKSPTLSQPHGWHTKGLAPDSSSQSSLLPTGWSPITAWFFNKSSAGLPPGSARLPTPRWAGGSHEPLTPSVWLAQDGTSMTTSTGFTPTFAQAPYNQGSPDVAQSYKWQPPFSSSLHHPNHLQPWANTPHVSDTTASSDASSVPLHDAHQGALDRTSNGHADFVARPAGAEPVSSSLTTVTTMTSRTDLCTGTGSLNGGARPPLASPERASTFRGPESATFSGNSQQFSPYNGSFYPSAPTINSDPGITVTGSPHHGWPVPTYEPLRPLSHTQFNPHIRGNEVGPLPGQPLIGSPPMAARAPRSRRIDASTGSIGGDEGLGARSSYGWPSNDGVLAHSSSSPHHGYQLQHHHADAHQSPTRKSSNWPAWGQSSSCNNNVKTSDDEGQMSPYSPSQDGHSSGNDNSLERHLTLRDNAHHYVSDAAKWAAVQARDPQASAAFFYCVLSTKIFCRTTCPSRRPVRSGIFFVETASQATSLGYRACRRCKPDVQGGDPHEERQTLLIGQVQERLLASIHRGSNGKASKGKGLKYIAEELGVSHWHLHRCFKKRVGATPEAWAKAQAKRLKGQMQANGHGHLQLGQRRSARLGGGGVEGFIEGEQSMLMDGSPVTPSSADRSSSSIAMMHSTYHHEHHHHHHQEEGDDKLLALSPRHSIGANSSAAIGGGDGDPGGPDFIGYPQRFGATGTVMTY</sequence>
<feature type="region of interest" description="Disordered" evidence="2">
    <location>
        <begin position="1"/>
        <end position="176"/>
    </location>
</feature>
<dbReference type="Gene3D" id="1.10.10.60">
    <property type="entry name" value="Homeodomain-like"/>
    <property type="match status" value="1"/>
</dbReference>
<feature type="region of interest" description="Disordered" evidence="2">
    <location>
        <begin position="338"/>
        <end position="374"/>
    </location>
</feature>
<dbReference type="STRING" id="1569628.A0A316UV04"/>
<feature type="compositionally biased region" description="Polar residues" evidence="2">
    <location>
        <begin position="537"/>
        <end position="552"/>
    </location>
</feature>
<keyword evidence="1" id="KW-0010">Activator</keyword>
<accession>A0A316UV04</accession>
<dbReference type="GO" id="GO:0006281">
    <property type="term" value="P:DNA repair"/>
    <property type="evidence" value="ECO:0007669"/>
    <property type="project" value="InterPro"/>
</dbReference>
<evidence type="ECO:0000256" key="2">
    <source>
        <dbReference type="SAM" id="MobiDB-lite"/>
    </source>
</evidence>
<feature type="compositionally biased region" description="Polar residues" evidence="2">
    <location>
        <begin position="19"/>
        <end position="32"/>
    </location>
</feature>
<evidence type="ECO:0000259" key="3">
    <source>
        <dbReference type="Pfam" id="PF02805"/>
    </source>
</evidence>
<dbReference type="Gene3D" id="3.40.10.10">
    <property type="entry name" value="DNA Methylphosphotriester Repair Domain"/>
    <property type="match status" value="1"/>
</dbReference>
<evidence type="ECO:0000313" key="4">
    <source>
        <dbReference type="EMBL" id="PWN28834.1"/>
    </source>
</evidence>
<protein>
    <recommendedName>
        <fullName evidence="3">Ada DNA repair metal-binding domain-containing protein</fullName>
    </recommendedName>
</protein>
<dbReference type="RefSeq" id="XP_025363446.1">
    <property type="nucleotide sequence ID" value="XM_025503384.1"/>
</dbReference>
<feature type="domain" description="Ada DNA repair metal-binding" evidence="3">
    <location>
        <begin position="573"/>
        <end position="636"/>
    </location>
</feature>